<dbReference type="STRING" id="573508.A0A1E3BIW5"/>
<dbReference type="PANTHER" id="PTHR33481:SF1">
    <property type="entry name" value="ENDONUCLEASE_EXONUCLEASE_PHOSPHATASE DOMAIN-CONTAINING PROTEIN-RELATED"/>
    <property type="match status" value="1"/>
</dbReference>
<dbReference type="PANTHER" id="PTHR33481">
    <property type="entry name" value="REVERSE TRANSCRIPTASE"/>
    <property type="match status" value="1"/>
</dbReference>
<name>A0A1E3BIW5_ASPCR</name>
<dbReference type="Gene3D" id="3.30.70.270">
    <property type="match status" value="1"/>
</dbReference>
<sequence length="547" mass="61255">MIDLSWANSALLSLGISSEVATDLPPLADHEPILTTIQWGTYDLPRDTPPFRWSTLNDELFRETIQGETRHVDWVTSTLSPHPSPAQLDELANSITQAISTALEASTKRAYPRPCGHKWWNQDCTRVVKTLRRVARDPTSTPEDIREAKQALRRVIWLSKRQFWRSKVDEFEEPKDVFNAVKWNRTEGTLPISPLKEGDQLHSSTNDKASYLVRALLQKASCSEDVEVNLEAIIDPKLPFPAITEKEIYTAVAKPKNSTPGKDGVTTSILRKAWPSLGPSISTLYQHCLKQGWHPTPFQDASLAYRLIALLSVLGKGLERLIARRMAWIAIKHKVLHPQQFGALPLHSATDLAAALIHDVEEAWSRGLKASMLTLDVQGAFDAVLQGRLIRRLQEQGWPINVIQWVASFTQGRTASLRLGNHTSQTFQVPAGLPQGSPISPILFMLFIEPIFKQGSLRTRRGCFGYADDICQLVASPSLEENCTVLEHCTEELRQWGAREGLTFDFNKTELQHFTRGANHSNPTCSFHTLQGSHTVTPPLQEAQRVG</sequence>
<dbReference type="CDD" id="cd01650">
    <property type="entry name" value="RT_nLTR_like"/>
    <property type="match status" value="1"/>
</dbReference>
<feature type="domain" description="Reverse transcriptase" evidence="1">
    <location>
        <begin position="277"/>
        <end position="547"/>
    </location>
</feature>
<dbReference type="InterPro" id="IPR043502">
    <property type="entry name" value="DNA/RNA_pol_sf"/>
</dbReference>
<dbReference type="SUPFAM" id="SSF56672">
    <property type="entry name" value="DNA/RNA polymerases"/>
    <property type="match status" value="1"/>
</dbReference>
<dbReference type="InterPro" id="IPR043128">
    <property type="entry name" value="Rev_trsase/Diguanyl_cyclase"/>
</dbReference>
<dbReference type="OrthoDB" id="4159828at2759"/>
<accession>A0A1E3BIW5</accession>
<dbReference type="PROSITE" id="PS50878">
    <property type="entry name" value="RT_POL"/>
    <property type="match status" value="1"/>
</dbReference>
<dbReference type="VEuPathDB" id="FungiDB:SI65_03958"/>
<comment type="caution">
    <text evidence="2">The sequence shown here is derived from an EMBL/GenBank/DDBJ whole genome shotgun (WGS) entry which is preliminary data.</text>
</comment>
<evidence type="ECO:0000313" key="3">
    <source>
        <dbReference type="Proteomes" id="UP000094569"/>
    </source>
</evidence>
<dbReference type="InterPro" id="IPR000477">
    <property type="entry name" value="RT_dom"/>
</dbReference>
<keyword evidence="3" id="KW-1185">Reference proteome</keyword>
<gene>
    <name evidence="2" type="ORF">SI65_03958</name>
</gene>
<dbReference type="AlphaFoldDB" id="A0A1E3BIW5"/>
<dbReference type="Pfam" id="PF00078">
    <property type="entry name" value="RVT_1"/>
    <property type="match status" value="1"/>
</dbReference>
<protein>
    <recommendedName>
        <fullName evidence="1">Reverse transcriptase domain-containing protein</fullName>
    </recommendedName>
</protein>
<evidence type="ECO:0000259" key="1">
    <source>
        <dbReference type="PROSITE" id="PS50878"/>
    </source>
</evidence>
<reference evidence="2 3" key="1">
    <citation type="journal article" date="2016" name="BMC Genomics">
        <title>Comparative genomic and transcriptomic analyses of the Fuzhuan brick tea-fermentation fungus Aspergillus cristatus.</title>
        <authorList>
            <person name="Ge Y."/>
            <person name="Wang Y."/>
            <person name="Liu Y."/>
            <person name="Tan Y."/>
            <person name="Ren X."/>
            <person name="Zhang X."/>
            <person name="Hyde K.D."/>
            <person name="Liu Y."/>
            <person name="Liu Z."/>
        </authorList>
    </citation>
    <scope>NUCLEOTIDE SEQUENCE [LARGE SCALE GENOMIC DNA]</scope>
    <source>
        <strain evidence="2 3">GZAAS20.1005</strain>
    </source>
</reference>
<dbReference type="Proteomes" id="UP000094569">
    <property type="component" value="Unassembled WGS sequence"/>
</dbReference>
<dbReference type="EMBL" id="JXNT01000003">
    <property type="protein sequence ID" value="ODM20905.1"/>
    <property type="molecule type" value="Genomic_DNA"/>
</dbReference>
<organism evidence="2 3">
    <name type="scientific">Aspergillus cristatus</name>
    <name type="common">Chinese Fuzhuan brick tea-fermentation fungus</name>
    <name type="synonym">Eurotium cristatum</name>
    <dbReference type="NCBI Taxonomy" id="573508"/>
    <lineage>
        <taxon>Eukaryota</taxon>
        <taxon>Fungi</taxon>
        <taxon>Dikarya</taxon>
        <taxon>Ascomycota</taxon>
        <taxon>Pezizomycotina</taxon>
        <taxon>Eurotiomycetes</taxon>
        <taxon>Eurotiomycetidae</taxon>
        <taxon>Eurotiales</taxon>
        <taxon>Aspergillaceae</taxon>
        <taxon>Aspergillus</taxon>
        <taxon>Aspergillus subgen. Aspergillus</taxon>
    </lineage>
</organism>
<evidence type="ECO:0000313" key="2">
    <source>
        <dbReference type="EMBL" id="ODM20905.1"/>
    </source>
</evidence>
<proteinExistence type="predicted"/>